<keyword evidence="3" id="KW-1185">Reference proteome</keyword>
<feature type="transmembrane region" description="Helical" evidence="1">
    <location>
        <begin position="49"/>
        <end position="67"/>
    </location>
</feature>
<organism evidence="2 3">
    <name type="scientific">Paramarasmius palmivorus</name>
    <dbReference type="NCBI Taxonomy" id="297713"/>
    <lineage>
        <taxon>Eukaryota</taxon>
        <taxon>Fungi</taxon>
        <taxon>Dikarya</taxon>
        <taxon>Basidiomycota</taxon>
        <taxon>Agaricomycotina</taxon>
        <taxon>Agaricomycetes</taxon>
        <taxon>Agaricomycetidae</taxon>
        <taxon>Agaricales</taxon>
        <taxon>Marasmiineae</taxon>
        <taxon>Marasmiaceae</taxon>
        <taxon>Paramarasmius</taxon>
    </lineage>
</organism>
<feature type="transmembrane region" description="Helical" evidence="1">
    <location>
        <begin position="116"/>
        <end position="133"/>
    </location>
</feature>
<accession>A0AAW0DVR3</accession>
<gene>
    <name evidence="2" type="ORF">VNI00_002443</name>
</gene>
<keyword evidence="1" id="KW-1133">Transmembrane helix</keyword>
<dbReference type="Proteomes" id="UP001383192">
    <property type="component" value="Unassembled WGS sequence"/>
</dbReference>
<evidence type="ECO:0000256" key="1">
    <source>
        <dbReference type="SAM" id="Phobius"/>
    </source>
</evidence>
<sequence length="210" mass="23379">MTVESPSQALTEPPINPSSGRSKNDKLFVVTVVAHILLLFLPTDESSLSWGPLSISIPLFISVMYLLNRYPPREDLFLFGMQMHFVCLSITISKAFVLPVLHIIAVEESPAKAEPSLGIMATTIIILIVLHLLNPTFNSVVRHSDECRDHQFNFGALLSSVLLAWIMSIAEGFSLLLLGILRFFKEVFNGDDAAGVRRLRNAEVELKYQV</sequence>
<proteinExistence type="predicted"/>
<evidence type="ECO:0000313" key="3">
    <source>
        <dbReference type="Proteomes" id="UP001383192"/>
    </source>
</evidence>
<dbReference type="AlphaFoldDB" id="A0AAW0DVR3"/>
<keyword evidence="1" id="KW-0472">Membrane</keyword>
<keyword evidence="1" id="KW-0812">Transmembrane</keyword>
<feature type="transmembrane region" description="Helical" evidence="1">
    <location>
        <begin position="154"/>
        <end position="181"/>
    </location>
</feature>
<protein>
    <recommendedName>
        <fullName evidence="4">Transmembrane protein</fullName>
    </recommendedName>
</protein>
<feature type="transmembrane region" description="Helical" evidence="1">
    <location>
        <begin position="79"/>
        <end position="104"/>
    </location>
</feature>
<comment type="caution">
    <text evidence="2">The sequence shown here is derived from an EMBL/GenBank/DDBJ whole genome shotgun (WGS) entry which is preliminary data.</text>
</comment>
<name>A0AAW0DVR3_9AGAR</name>
<dbReference type="EMBL" id="JAYKXP010000006">
    <property type="protein sequence ID" value="KAK7056726.1"/>
    <property type="molecule type" value="Genomic_DNA"/>
</dbReference>
<evidence type="ECO:0000313" key="2">
    <source>
        <dbReference type="EMBL" id="KAK7056726.1"/>
    </source>
</evidence>
<reference evidence="2 3" key="1">
    <citation type="submission" date="2024-01" db="EMBL/GenBank/DDBJ databases">
        <title>A draft genome for a cacao thread blight-causing isolate of Paramarasmius palmivorus.</title>
        <authorList>
            <person name="Baruah I.K."/>
            <person name="Bukari Y."/>
            <person name="Amoako-Attah I."/>
            <person name="Meinhardt L.W."/>
            <person name="Bailey B.A."/>
            <person name="Cohen S.P."/>
        </authorList>
    </citation>
    <scope>NUCLEOTIDE SEQUENCE [LARGE SCALE GENOMIC DNA]</scope>
    <source>
        <strain evidence="2 3">GH-12</strain>
    </source>
</reference>
<evidence type="ECO:0008006" key="4">
    <source>
        <dbReference type="Google" id="ProtNLM"/>
    </source>
</evidence>